<dbReference type="EMBL" id="LIAS01000273">
    <property type="protein sequence ID" value="KRO26975.1"/>
    <property type="molecule type" value="Genomic_DNA"/>
</dbReference>
<dbReference type="Pfam" id="PF08734">
    <property type="entry name" value="GYD"/>
    <property type="match status" value="1"/>
</dbReference>
<evidence type="ECO:0000313" key="2">
    <source>
        <dbReference type="Proteomes" id="UP000053941"/>
    </source>
</evidence>
<dbReference type="Proteomes" id="UP000053941">
    <property type="component" value="Unassembled WGS sequence"/>
</dbReference>
<name>A0A0R2NML1_9ACTN</name>
<evidence type="ECO:0000313" key="1">
    <source>
        <dbReference type="EMBL" id="KRO26975.1"/>
    </source>
</evidence>
<dbReference type="InterPro" id="IPR014845">
    <property type="entry name" value="GYD/TTHA1554"/>
</dbReference>
<comment type="caution">
    <text evidence="1">The sequence shown here is derived from an EMBL/GenBank/DDBJ whole genome shotgun (WGS) entry which is preliminary data.</text>
</comment>
<protein>
    <recommendedName>
        <fullName evidence="3">GYD domain protein</fullName>
    </recommendedName>
</protein>
<accession>A0A0R2NML1</accession>
<proteinExistence type="predicted"/>
<evidence type="ECO:0008006" key="3">
    <source>
        <dbReference type="Google" id="ProtNLM"/>
    </source>
</evidence>
<dbReference type="AlphaFoldDB" id="A0A0R2NML1"/>
<sequence>MPTFVYLGNYTASGLEGAMRDGFESRVTAVSDLLEAHGGKLLQMGFCLGEYDFVIVADVPDRKTALIAPMVAGAAGTVSVSTIELISAIEMSEVASMAKSSDFRVAGSGGN</sequence>
<gene>
    <name evidence="1" type="ORF">ABR60_01740</name>
</gene>
<reference evidence="1 2" key="1">
    <citation type="submission" date="2015-10" db="EMBL/GenBank/DDBJ databases">
        <title>Metagenome-Assembled Genomes uncover a global brackish microbiome.</title>
        <authorList>
            <person name="Hugerth L.W."/>
            <person name="Larsson J."/>
            <person name="Alneberg J."/>
            <person name="Lindh M.V."/>
            <person name="Legrand C."/>
            <person name="Pinhassi J."/>
            <person name="Andersson A.F."/>
        </authorList>
    </citation>
    <scope>NUCLEOTIDE SEQUENCE [LARGE SCALE GENOMIC DNA]</scope>
    <source>
        <strain evidence="1">BACL2 MAG-120802-bin41</strain>
    </source>
</reference>
<organism evidence="1 2">
    <name type="scientific">Actinobacteria bacterium BACL2 MAG-120802-bin41</name>
    <dbReference type="NCBI Taxonomy" id="1655568"/>
    <lineage>
        <taxon>Bacteria</taxon>
        <taxon>Bacillati</taxon>
        <taxon>Actinomycetota</taxon>
        <taxon>Actinomycetes</taxon>
        <taxon>Actinomycetes incertae sedis</taxon>
        <taxon>ac1 cluster</taxon>
    </lineage>
</organism>